<sequence length="45" mass="5163">MAARKSVVEGASEKSVFFREYQPKTCLGVSPKEARELERRSSFNR</sequence>
<dbReference type="PATRIC" id="fig|1396.535.peg.4388"/>
<comment type="caution">
    <text evidence="1">The sequence shown here is derived from an EMBL/GenBank/DDBJ whole genome shotgun (WGS) entry which is preliminary data.</text>
</comment>
<gene>
    <name evidence="1" type="ORF">B4088_0634</name>
</gene>
<proteinExistence type="predicted"/>
<evidence type="ECO:0000313" key="2">
    <source>
        <dbReference type="Proteomes" id="UP000076482"/>
    </source>
</evidence>
<evidence type="ECO:0000313" key="1">
    <source>
        <dbReference type="EMBL" id="KZD72173.1"/>
    </source>
</evidence>
<protein>
    <submittedName>
        <fullName evidence="1">Uncharacterized protein</fullName>
    </submittedName>
</protein>
<dbReference type="AlphaFoldDB" id="A0A164QTV2"/>
<dbReference type="Proteomes" id="UP000076482">
    <property type="component" value="Unassembled WGS sequence"/>
</dbReference>
<name>A0A164QTV2_BACCE</name>
<organism evidence="1 2">
    <name type="scientific">Bacillus cereus</name>
    <dbReference type="NCBI Taxonomy" id="1396"/>
    <lineage>
        <taxon>Bacteria</taxon>
        <taxon>Bacillati</taxon>
        <taxon>Bacillota</taxon>
        <taxon>Bacilli</taxon>
        <taxon>Bacillales</taxon>
        <taxon>Bacillaceae</taxon>
        <taxon>Bacillus</taxon>
        <taxon>Bacillus cereus group</taxon>
    </lineage>
</organism>
<dbReference type="EMBL" id="LJKE01000015">
    <property type="protein sequence ID" value="KZD72173.1"/>
    <property type="molecule type" value="Genomic_DNA"/>
</dbReference>
<accession>A0A164QTV2</accession>
<reference evidence="1 2" key="1">
    <citation type="submission" date="2015-09" db="EMBL/GenBank/DDBJ databases">
        <title>Bacillus cereus food isolates.</title>
        <authorList>
            <person name="Boekhorst J."/>
        </authorList>
    </citation>
    <scope>NUCLEOTIDE SEQUENCE [LARGE SCALE GENOMIC DNA]</scope>
    <source>
        <strain evidence="1 2">B4088</strain>
    </source>
</reference>